<gene>
    <name evidence="2" type="ORF">GCM10009682_39090</name>
</gene>
<accession>A0ABN2MB81</accession>
<keyword evidence="1" id="KW-1133">Transmembrane helix</keyword>
<feature type="transmembrane region" description="Helical" evidence="1">
    <location>
        <begin position="287"/>
        <end position="310"/>
    </location>
</feature>
<dbReference type="Proteomes" id="UP001500218">
    <property type="component" value="Unassembled WGS sequence"/>
</dbReference>
<protein>
    <submittedName>
        <fullName evidence="2">Uncharacterized protein</fullName>
    </submittedName>
</protein>
<feature type="transmembrane region" description="Helical" evidence="1">
    <location>
        <begin position="168"/>
        <end position="189"/>
    </location>
</feature>
<name>A0ABN2MB81_9ACTN</name>
<feature type="transmembrane region" description="Helical" evidence="1">
    <location>
        <begin position="255"/>
        <end position="275"/>
    </location>
</feature>
<feature type="transmembrane region" description="Helical" evidence="1">
    <location>
        <begin position="77"/>
        <end position="97"/>
    </location>
</feature>
<feature type="transmembrane region" description="Helical" evidence="1">
    <location>
        <begin position="142"/>
        <end position="162"/>
    </location>
</feature>
<sequence length="369" mass="39469">MSEKLERRYRRLLAWYPENHREEYGDEMLAVLLTGAAEGQTRPRFGETVDVLRAALSARVATGSAALKDRRWADASGALSVLVPLALLAAYLGPMLARAVWQVRTEMVTVAFGFRPHVWVVTLVLLTMAVAALLGRRVIAALAAWAVTGLLATQAAITYVSYPVDMLQMVPVVVLVAVTAAALTVSGVGRGGLATLGHRQTIWYVLALLLVGLTPAITPLTARIEQFPGGYSAMLWPGGLYFMDPVLSRYTNGDGLSFIAVPVLLVAAILGLTALARTAGPVRRRLVVAVAPAVSMVPLIDTGFAGYMVSTVRFDPPVPLVTGQWVVLAVAPLLVFAIGAAWVQRHESTLQLVELGRAARRAARKTTDG</sequence>
<evidence type="ECO:0000313" key="3">
    <source>
        <dbReference type="Proteomes" id="UP001500218"/>
    </source>
</evidence>
<reference evidence="2 3" key="1">
    <citation type="journal article" date="2019" name="Int. J. Syst. Evol. Microbiol.">
        <title>The Global Catalogue of Microorganisms (GCM) 10K type strain sequencing project: providing services to taxonomists for standard genome sequencing and annotation.</title>
        <authorList>
            <consortium name="The Broad Institute Genomics Platform"/>
            <consortium name="The Broad Institute Genome Sequencing Center for Infectious Disease"/>
            <person name="Wu L."/>
            <person name="Ma J."/>
        </authorList>
    </citation>
    <scope>NUCLEOTIDE SEQUENCE [LARGE SCALE GENOMIC DNA]</scope>
    <source>
        <strain evidence="2 3">JCM 13250</strain>
    </source>
</reference>
<dbReference type="EMBL" id="BAAALT010000127">
    <property type="protein sequence ID" value="GAA1814240.1"/>
    <property type="molecule type" value="Genomic_DNA"/>
</dbReference>
<feature type="transmembrane region" description="Helical" evidence="1">
    <location>
        <begin position="322"/>
        <end position="343"/>
    </location>
</feature>
<evidence type="ECO:0000313" key="2">
    <source>
        <dbReference type="EMBL" id="GAA1814240.1"/>
    </source>
</evidence>
<keyword evidence="1" id="KW-0812">Transmembrane</keyword>
<evidence type="ECO:0000256" key="1">
    <source>
        <dbReference type="SAM" id="Phobius"/>
    </source>
</evidence>
<keyword evidence="3" id="KW-1185">Reference proteome</keyword>
<keyword evidence="1" id="KW-0472">Membrane</keyword>
<dbReference type="RefSeq" id="WP_344134040.1">
    <property type="nucleotide sequence ID" value="NZ_BAAALT010000127.1"/>
</dbReference>
<feature type="transmembrane region" description="Helical" evidence="1">
    <location>
        <begin position="117"/>
        <end position="135"/>
    </location>
</feature>
<comment type="caution">
    <text evidence="2">The sequence shown here is derived from an EMBL/GenBank/DDBJ whole genome shotgun (WGS) entry which is preliminary data.</text>
</comment>
<proteinExistence type="predicted"/>
<feature type="transmembrane region" description="Helical" evidence="1">
    <location>
        <begin position="201"/>
        <end position="222"/>
    </location>
</feature>
<organism evidence="2 3">
    <name type="scientific">Luedemannella flava</name>
    <dbReference type="NCBI Taxonomy" id="349316"/>
    <lineage>
        <taxon>Bacteria</taxon>
        <taxon>Bacillati</taxon>
        <taxon>Actinomycetota</taxon>
        <taxon>Actinomycetes</taxon>
        <taxon>Micromonosporales</taxon>
        <taxon>Micromonosporaceae</taxon>
        <taxon>Luedemannella</taxon>
    </lineage>
</organism>